<proteinExistence type="predicted"/>
<organism evidence="1 2">
    <name type="scientific">Termitidicoccus mucosus</name>
    <dbReference type="NCBI Taxonomy" id="1184151"/>
    <lineage>
        <taxon>Bacteria</taxon>
        <taxon>Pseudomonadati</taxon>
        <taxon>Verrucomicrobiota</taxon>
        <taxon>Opitutia</taxon>
        <taxon>Opitutales</taxon>
        <taxon>Opitutaceae</taxon>
        <taxon>Termitidicoccus</taxon>
    </lineage>
</organism>
<dbReference type="RefSeq" id="WP_145929081.1">
    <property type="nucleotide sequence ID" value="NZ_CP109796.1"/>
</dbReference>
<accession>A0A178IB68</accession>
<evidence type="ECO:0000313" key="2">
    <source>
        <dbReference type="Proteomes" id="UP000078486"/>
    </source>
</evidence>
<reference evidence="1 2" key="1">
    <citation type="submission" date="2016-01" db="EMBL/GenBank/DDBJ databases">
        <title>High potential of lignocellulose degradation of a new Verrucomicrobia species.</title>
        <authorList>
            <person name="Wang Y."/>
            <person name="Shi Y."/>
            <person name="Qiu Z."/>
            <person name="Liu S."/>
            <person name="Yang H."/>
        </authorList>
    </citation>
    <scope>NUCLEOTIDE SEQUENCE [LARGE SCALE GENOMIC DNA]</scope>
    <source>
        <strain evidence="1 2">TSB47</strain>
    </source>
</reference>
<comment type="caution">
    <text evidence="1">The sequence shown here is derived from an EMBL/GenBank/DDBJ whole genome shotgun (WGS) entry which is preliminary data.</text>
</comment>
<dbReference type="Proteomes" id="UP000078486">
    <property type="component" value="Unassembled WGS sequence"/>
</dbReference>
<name>A0A178IB68_9BACT</name>
<keyword evidence="2" id="KW-1185">Reference proteome</keyword>
<dbReference type="AlphaFoldDB" id="A0A178IB68"/>
<sequence>MNRKTPYHAFSWRIAFIIALIASPLLFPHINAADTILNSEHHIPANVTGTPEVSVVADAPVTVQYILDSSTNPNGFLVGWDSEEWWHPMAAGSATLRLRYKILSVTGPNVSIVIKGYRRLSGEMDYWRKAVTVTGPTSDFVDFNFGPQEPGMQFVPGAENNPKWQDVNFFSFSLVGGAGASLTIQLQSPGILNSQGQVITSFWQADRTTSGGADPFRVIPQMFRQASDNTGVTGNLATGRGLFLIGRGSNILQSTVGRDTLLGLKDAVGDYGMAANVAFPALSREQAWMQQNLAGVVYQQGGAYGLSEYISEADAWLTAPDGSSRNHTPGLGGLTGAMKHFDAGSPAVWTAFGNLLNRLAASRVKEFQLIETYWPHTGGLWGHGEPELVNLRTSLSGADTYAERPVFNEDGVAKRLGFWDYFRARHGFTWEPEDLGFTAGWADFVPPTVGGPGAIPANDMQGRKRYLLMSTLSAYQVIKFYQRVGWHAYEVDVKQIKLSVIPNNEHYNNSFDWLAYQSGRYPHVVGFEYFGNPKNFSAYEKGPVWNRMFALRDKPGTPKEQRMVLETSVMGLGSNEPYWDPEVTYITTYDLVASQQPDSVENDWVNWVDADIGTNAQMTRRFSDFVLKALALNHAREDNAWRPLPGQTGTEGFYGLLDTRSLNQVKLGNVSQNQLYKSASSLHFPSLQFDLSQVRGLGNFDLPPNILVDDQAYHLPEDIAWLRGWLSGSIHRVLVAHGFSLGKVHDGTNYSEAWNEFRVLNAPSQTTALLGSPLSFSGFLTFSGQNVVGGSDWAGDPLFDSVTINGMIAHYNYSTPGVVLLSINGCPLVSKVRIYDDAGLPKGVVYYLHFRPGASTTAAVEKAVLAKILGVTLKRDFLPAGNSIENYKLRRYRTNDGLSVVGYHPQALDDFNFVYDPTVVQKLPYADPAYTGSFKVRLSSELGAVAGGTVAVINMISGNLSHQPVTEEMGSLYITLSLTGRSCGLWQIVRSDDQDAQQAYLSRVEDLSLYFPSTAQ</sequence>
<protein>
    <submittedName>
        <fullName evidence="1">Uncharacterized protein</fullName>
    </submittedName>
</protein>
<gene>
    <name evidence="1" type="ORF">AW736_23810</name>
</gene>
<dbReference type="EMBL" id="LRRQ01000175">
    <property type="protein sequence ID" value="OAM87283.1"/>
    <property type="molecule type" value="Genomic_DNA"/>
</dbReference>
<evidence type="ECO:0000313" key="1">
    <source>
        <dbReference type="EMBL" id="OAM87283.1"/>
    </source>
</evidence>